<dbReference type="EMBL" id="SNXK01000012">
    <property type="protein sequence ID" value="TDP29843.1"/>
    <property type="molecule type" value="Genomic_DNA"/>
</dbReference>
<sequence>MGWRKRRFTIEELKLAYDVGAAHQLILERIGEDNETTSFERLVADLRGSVRKGAV</sequence>
<reference evidence="1 2" key="1">
    <citation type="submission" date="2019-03" db="EMBL/GenBank/DDBJ databases">
        <title>Genomic Encyclopedia of Type Strains, Phase IV (KMG-IV): sequencing the most valuable type-strain genomes for metagenomic binning, comparative biology and taxonomic classification.</title>
        <authorList>
            <person name="Goeker M."/>
        </authorList>
    </citation>
    <scope>NUCLEOTIDE SEQUENCE [LARGE SCALE GENOMIC DNA]</scope>
    <source>
        <strain evidence="1 2">DSM 44496</strain>
    </source>
</reference>
<dbReference type="AlphaFoldDB" id="A0A4R6NZ67"/>
<evidence type="ECO:0000313" key="2">
    <source>
        <dbReference type="Proteomes" id="UP000295087"/>
    </source>
</evidence>
<protein>
    <submittedName>
        <fullName evidence="1">Uncharacterized protein</fullName>
    </submittedName>
</protein>
<keyword evidence="2" id="KW-1185">Reference proteome</keyword>
<name>A0A4R6NZ67_NOCIG</name>
<accession>A0A4R6NZ67</accession>
<proteinExistence type="predicted"/>
<organism evidence="1 2">
    <name type="scientific">Nocardia ignorata</name>
    <dbReference type="NCBI Taxonomy" id="145285"/>
    <lineage>
        <taxon>Bacteria</taxon>
        <taxon>Bacillati</taxon>
        <taxon>Actinomycetota</taxon>
        <taxon>Actinomycetes</taxon>
        <taxon>Mycobacteriales</taxon>
        <taxon>Nocardiaceae</taxon>
        <taxon>Nocardia</taxon>
    </lineage>
</organism>
<comment type="caution">
    <text evidence="1">The sequence shown here is derived from an EMBL/GenBank/DDBJ whole genome shotgun (WGS) entry which is preliminary data.</text>
</comment>
<evidence type="ECO:0000313" key="1">
    <source>
        <dbReference type="EMBL" id="TDP29843.1"/>
    </source>
</evidence>
<dbReference type="Proteomes" id="UP000295087">
    <property type="component" value="Unassembled WGS sequence"/>
</dbReference>
<gene>
    <name evidence="1" type="ORF">DFR75_112112</name>
</gene>